<sequence length="151" mass="16387">MRQVKALIEATRHIMTGATLALLIVAFFAMLWGGAKAVQAIALIVSSRGESHDIEVYLIRVVDAFLISIVLYLFAVSIYQLFIGGLALPVAKDLGEMKGQLSGVIIMVLAIQFVEDVMGEAPPQQLLYEGVSIAVVASVLLVLSYIARRKR</sequence>
<dbReference type="Pfam" id="PF03350">
    <property type="entry name" value="UPF0114"/>
    <property type="match status" value="1"/>
</dbReference>
<evidence type="ECO:0000313" key="3">
    <source>
        <dbReference type="Proteomes" id="UP000184170"/>
    </source>
</evidence>
<dbReference type="STRING" id="494016.SAMN04487965_1289"/>
<proteinExistence type="predicted"/>
<evidence type="ECO:0000313" key="2">
    <source>
        <dbReference type="EMBL" id="SHF06745.1"/>
    </source>
</evidence>
<name>A0A1M4YLP5_9GAMM</name>
<keyword evidence="1" id="KW-1133">Transmembrane helix</keyword>
<gene>
    <name evidence="2" type="ORF">SAMN04487965_1289</name>
</gene>
<keyword evidence="1" id="KW-0472">Membrane</keyword>
<feature type="transmembrane region" description="Helical" evidence="1">
    <location>
        <begin position="126"/>
        <end position="147"/>
    </location>
</feature>
<keyword evidence="1" id="KW-0812">Transmembrane</keyword>
<feature type="transmembrane region" description="Helical" evidence="1">
    <location>
        <begin position="97"/>
        <end position="114"/>
    </location>
</feature>
<dbReference type="Proteomes" id="UP000184170">
    <property type="component" value="Unassembled WGS sequence"/>
</dbReference>
<organism evidence="2 3">
    <name type="scientific">Microbulbifer donghaiensis</name>
    <dbReference type="NCBI Taxonomy" id="494016"/>
    <lineage>
        <taxon>Bacteria</taxon>
        <taxon>Pseudomonadati</taxon>
        <taxon>Pseudomonadota</taxon>
        <taxon>Gammaproteobacteria</taxon>
        <taxon>Cellvibrionales</taxon>
        <taxon>Microbulbiferaceae</taxon>
        <taxon>Microbulbifer</taxon>
    </lineage>
</organism>
<feature type="transmembrane region" description="Helical" evidence="1">
    <location>
        <begin position="64"/>
        <end position="90"/>
    </location>
</feature>
<dbReference type="InterPro" id="IPR005134">
    <property type="entry name" value="UPF0114"/>
</dbReference>
<keyword evidence="3" id="KW-1185">Reference proteome</keyword>
<evidence type="ECO:0000256" key="1">
    <source>
        <dbReference type="SAM" id="Phobius"/>
    </source>
</evidence>
<dbReference type="EMBL" id="FQVA01000001">
    <property type="protein sequence ID" value="SHF06745.1"/>
    <property type="molecule type" value="Genomic_DNA"/>
</dbReference>
<dbReference type="AlphaFoldDB" id="A0A1M4YLP5"/>
<accession>A0A1M4YLP5</accession>
<protein>
    <submittedName>
        <fullName evidence="2">Uncharacterized membrane protein YqhA</fullName>
    </submittedName>
</protein>
<reference evidence="3" key="1">
    <citation type="submission" date="2016-11" db="EMBL/GenBank/DDBJ databases">
        <authorList>
            <person name="Varghese N."/>
            <person name="Submissions S."/>
        </authorList>
    </citation>
    <scope>NUCLEOTIDE SEQUENCE [LARGE SCALE GENOMIC DNA]</scope>
    <source>
        <strain evidence="3">CGMCC 1.7063</strain>
    </source>
</reference>